<protein>
    <recommendedName>
        <fullName evidence="5 14">Adenine DNA glycosylase</fullName>
        <ecNumber evidence="4 14">3.2.2.31</ecNumber>
    </recommendedName>
</protein>
<dbReference type="SUPFAM" id="SSF48150">
    <property type="entry name" value="DNA-glycosylase"/>
    <property type="match status" value="1"/>
</dbReference>
<sequence>MPPAKRTAALASFSDRLLAWFDVHGRHDLPWQHPRTPYRVWLSEIMLQQTQVATVIPYFERFLQRFPDVASLAAAPVDDVLALWAGLGYYARARNLHRCAQAVVNAHGGEFPRDIEALQALPGIGRSTAGAILSQAHGDRHAILDGNVRRVLSRHAAIEGWPGAPGVQKQLWTVSESLLPQVRMADYTQAIMDLGASVCSTRKPACALCPLTQDCGARIAGRTAQIPGAKPKPRQQRPERATQVLLIENERGELLLERRPPAGIWGGLWCPPLVDEGADPAAACRERYALEPGPAQALPPLHHAFSHFDLELRPLRMRAKPASTVRETAELAWTKMGDPNKGLPAPIRKLLDARRKAGPFENDETCPEPSTA</sequence>
<accession>A0A2S5TGA4</accession>
<feature type="domain" description="HhH-GPD" evidence="15">
    <location>
        <begin position="46"/>
        <end position="197"/>
    </location>
</feature>
<evidence type="ECO:0000256" key="10">
    <source>
        <dbReference type="ARBA" id="ARBA00023004"/>
    </source>
</evidence>
<dbReference type="AlphaFoldDB" id="A0A2S5TGA4"/>
<gene>
    <name evidence="16" type="primary">mutY</name>
    <name evidence="16" type="ORF">C3942_11595</name>
</gene>
<dbReference type="OrthoDB" id="9802365at2"/>
<evidence type="ECO:0000256" key="13">
    <source>
        <dbReference type="ARBA" id="ARBA00023295"/>
    </source>
</evidence>
<dbReference type="Pfam" id="PF00633">
    <property type="entry name" value="HHH"/>
    <property type="match status" value="1"/>
</dbReference>
<reference evidence="16 17" key="1">
    <citation type="submission" date="2018-02" db="EMBL/GenBank/DDBJ databases">
        <title>Genome sequencing of Solimonas sp. HR-BB.</title>
        <authorList>
            <person name="Lee Y."/>
            <person name="Jeon C.O."/>
        </authorList>
    </citation>
    <scope>NUCLEOTIDE SEQUENCE [LARGE SCALE GENOMIC DNA]</scope>
    <source>
        <strain evidence="16 17">HR-BB</strain>
    </source>
</reference>
<dbReference type="NCBIfam" id="TIGR01084">
    <property type="entry name" value="mutY"/>
    <property type="match status" value="1"/>
</dbReference>
<dbReference type="CDD" id="cd03431">
    <property type="entry name" value="NUDIX_DNA_Glycosylase_C-MutY"/>
    <property type="match status" value="1"/>
</dbReference>
<evidence type="ECO:0000256" key="7">
    <source>
        <dbReference type="ARBA" id="ARBA00022723"/>
    </source>
</evidence>
<dbReference type="CDD" id="cd00056">
    <property type="entry name" value="ENDO3c"/>
    <property type="match status" value="1"/>
</dbReference>
<evidence type="ECO:0000256" key="1">
    <source>
        <dbReference type="ARBA" id="ARBA00000843"/>
    </source>
</evidence>
<keyword evidence="10 14" id="KW-0408">Iron</keyword>
<keyword evidence="13 14" id="KW-0326">Glycosidase</keyword>
<keyword evidence="7" id="KW-0479">Metal-binding</keyword>
<dbReference type="Proteomes" id="UP000238220">
    <property type="component" value="Unassembled WGS sequence"/>
</dbReference>
<evidence type="ECO:0000313" key="16">
    <source>
        <dbReference type="EMBL" id="PPE74026.1"/>
    </source>
</evidence>
<dbReference type="SUPFAM" id="SSF55811">
    <property type="entry name" value="Nudix"/>
    <property type="match status" value="1"/>
</dbReference>
<evidence type="ECO:0000256" key="3">
    <source>
        <dbReference type="ARBA" id="ARBA00008343"/>
    </source>
</evidence>
<dbReference type="InterPro" id="IPR015797">
    <property type="entry name" value="NUDIX_hydrolase-like_dom_sf"/>
</dbReference>
<evidence type="ECO:0000256" key="2">
    <source>
        <dbReference type="ARBA" id="ARBA00002933"/>
    </source>
</evidence>
<evidence type="ECO:0000256" key="9">
    <source>
        <dbReference type="ARBA" id="ARBA00022801"/>
    </source>
</evidence>
<dbReference type="SMART" id="SM00478">
    <property type="entry name" value="ENDO3c"/>
    <property type="match status" value="1"/>
</dbReference>
<dbReference type="EMBL" id="PSNW01000005">
    <property type="protein sequence ID" value="PPE74026.1"/>
    <property type="molecule type" value="Genomic_DNA"/>
</dbReference>
<dbReference type="GO" id="GO:0006298">
    <property type="term" value="P:mismatch repair"/>
    <property type="evidence" value="ECO:0007669"/>
    <property type="project" value="TreeGrafter"/>
</dbReference>
<dbReference type="GO" id="GO:0000701">
    <property type="term" value="F:purine-specific mismatch base pair DNA N-glycosylase activity"/>
    <property type="evidence" value="ECO:0007669"/>
    <property type="project" value="UniProtKB-EC"/>
</dbReference>
<dbReference type="Gene3D" id="1.10.340.30">
    <property type="entry name" value="Hypothetical protein, domain 2"/>
    <property type="match status" value="1"/>
</dbReference>
<dbReference type="GO" id="GO:0006284">
    <property type="term" value="P:base-excision repair"/>
    <property type="evidence" value="ECO:0007669"/>
    <property type="project" value="UniProtKB-UniRule"/>
</dbReference>
<dbReference type="PANTHER" id="PTHR42944:SF1">
    <property type="entry name" value="ADENINE DNA GLYCOSYLASE"/>
    <property type="match status" value="1"/>
</dbReference>
<evidence type="ECO:0000256" key="6">
    <source>
        <dbReference type="ARBA" id="ARBA00022485"/>
    </source>
</evidence>
<dbReference type="InterPro" id="IPR044298">
    <property type="entry name" value="MIG/MutY"/>
</dbReference>
<evidence type="ECO:0000259" key="15">
    <source>
        <dbReference type="SMART" id="SM00478"/>
    </source>
</evidence>
<keyword evidence="17" id="KW-1185">Reference proteome</keyword>
<dbReference type="RefSeq" id="WP_104230491.1">
    <property type="nucleotide sequence ID" value="NZ_PSNW01000005.1"/>
</dbReference>
<dbReference type="Gene3D" id="3.90.79.10">
    <property type="entry name" value="Nucleoside Triphosphate Pyrophosphohydrolase"/>
    <property type="match status" value="1"/>
</dbReference>
<dbReference type="InterPro" id="IPR003265">
    <property type="entry name" value="HhH-GPD_domain"/>
</dbReference>
<dbReference type="FunFam" id="1.10.340.30:FF:000002">
    <property type="entry name" value="Adenine DNA glycosylase"/>
    <property type="match status" value="1"/>
</dbReference>
<dbReference type="Pfam" id="PF14815">
    <property type="entry name" value="NUDIX_4"/>
    <property type="match status" value="1"/>
</dbReference>
<dbReference type="GO" id="GO:0035485">
    <property type="term" value="F:adenine/guanine mispair binding"/>
    <property type="evidence" value="ECO:0007669"/>
    <property type="project" value="TreeGrafter"/>
</dbReference>
<dbReference type="GO" id="GO:0034039">
    <property type="term" value="F:8-oxo-7,8-dihydroguanine DNA N-glycosylase activity"/>
    <property type="evidence" value="ECO:0007669"/>
    <property type="project" value="TreeGrafter"/>
</dbReference>
<evidence type="ECO:0000256" key="4">
    <source>
        <dbReference type="ARBA" id="ARBA00012045"/>
    </source>
</evidence>
<keyword evidence="12" id="KW-0234">DNA repair</keyword>
<dbReference type="InterPro" id="IPR029119">
    <property type="entry name" value="MutY_C"/>
</dbReference>
<name>A0A2S5TGA4_9GAMM</name>
<dbReference type="PANTHER" id="PTHR42944">
    <property type="entry name" value="ADENINE DNA GLYCOSYLASE"/>
    <property type="match status" value="1"/>
</dbReference>
<comment type="caution">
    <text evidence="16">The sequence shown here is derived from an EMBL/GenBank/DDBJ whole genome shotgun (WGS) entry which is preliminary data.</text>
</comment>
<comment type="function">
    <text evidence="2">Adenine glycosylase active on G-A mispairs. MutY also corrects error-prone DNA synthesis past GO lesions which are due to the oxidatively damaged form of guanine: 7,8-dihydro-8-oxoguanine (8-oxo-dGTP).</text>
</comment>
<keyword evidence="6" id="KW-0004">4Fe-4S</keyword>
<evidence type="ECO:0000256" key="14">
    <source>
        <dbReference type="RuleBase" id="RU365096"/>
    </source>
</evidence>
<dbReference type="InterPro" id="IPR011257">
    <property type="entry name" value="DNA_glycosylase"/>
</dbReference>
<dbReference type="GO" id="GO:0046872">
    <property type="term" value="F:metal ion binding"/>
    <property type="evidence" value="ECO:0007669"/>
    <property type="project" value="UniProtKB-UniRule"/>
</dbReference>
<dbReference type="Pfam" id="PF00730">
    <property type="entry name" value="HhH-GPD"/>
    <property type="match status" value="1"/>
</dbReference>
<evidence type="ECO:0000256" key="8">
    <source>
        <dbReference type="ARBA" id="ARBA00022763"/>
    </source>
</evidence>
<evidence type="ECO:0000313" key="17">
    <source>
        <dbReference type="Proteomes" id="UP000238220"/>
    </source>
</evidence>
<proteinExistence type="inferred from homology"/>
<dbReference type="InterPro" id="IPR004035">
    <property type="entry name" value="Endouclease-III_FeS-bd_BS"/>
</dbReference>
<dbReference type="GO" id="GO:0032357">
    <property type="term" value="F:oxidized purine DNA binding"/>
    <property type="evidence" value="ECO:0007669"/>
    <property type="project" value="TreeGrafter"/>
</dbReference>
<dbReference type="PROSITE" id="PS00764">
    <property type="entry name" value="ENDONUCLEASE_III_1"/>
    <property type="match status" value="1"/>
</dbReference>
<comment type="cofactor">
    <cofactor evidence="14">
        <name>[4Fe-4S] cluster</name>
        <dbReference type="ChEBI" id="CHEBI:49883"/>
    </cofactor>
    <text evidence="14">Binds 1 [4Fe-4S] cluster.</text>
</comment>
<dbReference type="InterPro" id="IPR023170">
    <property type="entry name" value="HhH_base_excis_C"/>
</dbReference>
<evidence type="ECO:0000256" key="11">
    <source>
        <dbReference type="ARBA" id="ARBA00023014"/>
    </source>
</evidence>
<dbReference type="InterPro" id="IPR000445">
    <property type="entry name" value="HhH_motif"/>
</dbReference>
<dbReference type="InterPro" id="IPR005760">
    <property type="entry name" value="A/G_AdeGlyc_MutY"/>
</dbReference>
<comment type="catalytic activity">
    <reaction evidence="1 14">
        <text>Hydrolyzes free adenine bases from 7,8-dihydro-8-oxoguanine:adenine mismatched double-stranded DNA, leaving an apurinic site.</text>
        <dbReference type="EC" id="3.2.2.31"/>
    </reaction>
</comment>
<dbReference type="EC" id="3.2.2.31" evidence="4 14"/>
<evidence type="ECO:0000256" key="12">
    <source>
        <dbReference type="ARBA" id="ARBA00023204"/>
    </source>
</evidence>
<evidence type="ECO:0000256" key="5">
    <source>
        <dbReference type="ARBA" id="ARBA00022023"/>
    </source>
</evidence>
<keyword evidence="11" id="KW-0411">Iron-sulfur</keyword>
<keyword evidence="8 14" id="KW-0227">DNA damage</keyword>
<comment type="similarity">
    <text evidence="3 14">Belongs to the Nth/MutY family.</text>
</comment>
<dbReference type="Gene3D" id="1.10.1670.10">
    <property type="entry name" value="Helix-hairpin-Helix base-excision DNA repair enzymes (C-terminal)"/>
    <property type="match status" value="1"/>
</dbReference>
<dbReference type="GO" id="GO:0051539">
    <property type="term" value="F:4 iron, 4 sulfur cluster binding"/>
    <property type="evidence" value="ECO:0007669"/>
    <property type="project" value="UniProtKB-UniRule"/>
</dbReference>
<organism evidence="16 17">
    <name type="scientific">Solimonas fluminis</name>
    <dbReference type="NCBI Taxonomy" id="2086571"/>
    <lineage>
        <taxon>Bacteria</taxon>
        <taxon>Pseudomonadati</taxon>
        <taxon>Pseudomonadota</taxon>
        <taxon>Gammaproteobacteria</taxon>
        <taxon>Nevskiales</taxon>
        <taxon>Nevskiaceae</taxon>
        <taxon>Solimonas</taxon>
    </lineage>
</organism>
<keyword evidence="9" id="KW-0378">Hydrolase</keyword>